<sequence>MTKAKGINTLYQVVVEIPYQALNEVKKTISYNRIKGFEIQDMDNIGENGKKALSFEIKIKMLNKEIMDEKEEWKKVREGAMHHIHKKMGAKIGSKFQLQMLHALIDEKVQFYFNFKRIDQEIPKDFKTLQYSD</sequence>
<evidence type="ECO:0000313" key="1">
    <source>
        <dbReference type="EMBL" id="HGT70684.1"/>
    </source>
</evidence>
<dbReference type="EMBL" id="DSYQ01000001">
    <property type="protein sequence ID" value="HGT70684.1"/>
    <property type="molecule type" value="Genomic_DNA"/>
</dbReference>
<dbReference type="AlphaFoldDB" id="A0A7C4R7P1"/>
<proteinExistence type="predicted"/>
<name>A0A7C4R7P1_UNCC3</name>
<reference evidence="1" key="1">
    <citation type="journal article" date="2020" name="mSystems">
        <title>Genome- and Community-Level Interaction Insights into Carbon Utilization and Element Cycling Functions of Hydrothermarchaeota in Hydrothermal Sediment.</title>
        <authorList>
            <person name="Zhou Z."/>
            <person name="Liu Y."/>
            <person name="Xu W."/>
            <person name="Pan J."/>
            <person name="Luo Z.H."/>
            <person name="Li M."/>
        </authorList>
    </citation>
    <scope>NUCLEOTIDE SEQUENCE [LARGE SCALE GENOMIC DNA]</scope>
    <source>
        <strain evidence="1">SpSt-579</strain>
    </source>
</reference>
<comment type="caution">
    <text evidence="1">The sequence shown here is derived from an EMBL/GenBank/DDBJ whole genome shotgun (WGS) entry which is preliminary data.</text>
</comment>
<gene>
    <name evidence="1" type="ORF">ENT43_00300</name>
</gene>
<protein>
    <submittedName>
        <fullName evidence="1">Uncharacterized protein</fullName>
    </submittedName>
</protein>
<accession>A0A7C4R7P1</accession>
<organism evidence="1">
    <name type="scientific">candidate division CPR3 bacterium</name>
    <dbReference type="NCBI Taxonomy" id="2268181"/>
    <lineage>
        <taxon>Bacteria</taxon>
        <taxon>Bacteria division CPR3</taxon>
    </lineage>
</organism>